<dbReference type="OrthoDB" id="42511at2157"/>
<dbReference type="AlphaFoldDB" id="A0A1W6JYL4"/>
<dbReference type="EMBL" id="CP020477">
    <property type="protein sequence ID" value="ARM75332.1"/>
    <property type="molecule type" value="Genomic_DNA"/>
</dbReference>
<proteinExistence type="predicted"/>
<dbReference type="KEGG" id="aman:B6F84_04315"/>
<dbReference type="Proteomes" id="UP000193404">
    <property type="component" value="Chromosome"/>
</dbReference>
<dbReference type="STRING" id="282676.B6F84_04315"/>
<keyword evidence="2" id="KW-1185">Reference proteome</keyword>
<evidence type="ECO:0000313" key="2">
    <source>
        <dbReference type="Proteomes" id="UP000193404"/>
    </source>
</evidence>
<accession>A0A1W6JYL4</accession>
<reference evidence="1 2" key="1">
    <citation type="submission" date="2017-03" db="EMBL/GenBank/DDBJ databases">
        <title>Sulfur activation and transportation mechanism of thermophilic Archaea Acidianus manzaensis YN-25.</title>
        <authorList>
            <person name="Ma Y."/>
            <person name="Yang Y."/>
            <person name="Xia J."/>
        </authorList>
    </citation>
    <scope>NUCLEOTIDE SEQUENCE [LARGE SCALE GENOMIC DNA]</scope>
    <source>
        <strain evidence="1 2">YN-25</strain>
    </source>
</reference>
<organism evidence="1 2">
    <name type="scientific">Acidianus manzaensis</name>
    <dbReference type="NCBI Taxonomy" id="282676"/>
    <lineage>
        <taxon>Archaea</taxon>
        <taxon>Thermoproteota</taxon>
        <taxon>Thermoprotei</taxon>
        <taxon>Sulfolobales</taxon>
        <taxon>Sulfolobaceae</taxon>
        <taxon>Acidianus</taxon>
    </lineage>
</organism>
<protein>
    <submittedName>
        <fullName evidence="1">Uncharacterized protein</fullName>
    </submittedName>
</protein>
<sequence length="114" mass="12720">MSSLLRGFILKQLGIQEIIDDTLRDLAGADPEIIKLLMPKRYAPVDSKQELLNLAKQLGINAEIKDSKEPIDEVRRATAISSNVTPLNIENPLDVLWQIAMHFKGDINANNKNS</sequence>
<dbReference type="RefSeq" id="WP_148691095.1">
    <property type="nucleotide sequence ID" value="NZ_CP020477.1"/>
</dbReference>
<name>A0A1W6JYL4_9CREN</name>
<gene>
    <name evidence="1" type="ORF">B6F84_04315</name>
</gene>
<evidence type="ECO:0000313" key="1">
    <source>
        <dbReference type="EMBL" id="ARM75332.1"/>
    </source>
</evidence>
<dbReference type="GeneID" id="41590117"/>